<dbReference type="Pfam" id="PF02823">
    <property type="entry name" value="ATP-synt_DE_N"/>
    <property type="match status" value="1"/>
</dbReference>
<dbReference type="Proteomes" id="UP000321168">
    <property type="component" value="Unassembled WGS sequence"/>
</dbReference>
<comment type="subunit">
    <text evidence="9">F-type ATPases have 2 components, CF(1) - the catalytic core - and CF(0) - the membrane proton channel. CF(1) has five subunits: alpha(3), beta(3), gamma(1), delta(1), epsilon(1). CF(0) has three main subunits: a, b and c.</text>
</comment>
<keyword evidence="12" id="KW-1185">Reference proteome</keyword>
<dbReference type="PANTHER" id="PTHR13822:SF10">
    <property type="entry name" value="ATP SYNTHASE EPSILON CHAIN, CHLOROPLASTIC"/>
    <property type="match status" value="1"/>
</dbReference>
<comment type="subcellular location">
    <subcellularLocation>
        <location evidence="2">Endomembrane system</location>
        <topology evidence="2">Peripheral membrane protein</topology>
    </subcellularLocation>
</comment>
<name>A0A5C6V4X3_9FLAO</name>
<sequence>MLLEIISPEKKIFQGEAKSVVVPAVDGSLGILDNHAPLISTLKKGIVEVSGADKNTFEINGGVVEVMKNKVIILAE</sequence>
<evidence type="ECO:0000259" key="10">
    <source>
        <dbReference type="Pfam" id="PF02823"/>
    </source>
</evidence>
<comment type="function">
    <text evidence="1">Produces ATP from ADP in the presence of a proton gradient across the membrane.</text>
</comment>
<dbReference type="SUPFAM" id="SSF51344">
    <property type="entry name" value="Epsilon subunit of F1F0-ATP synthase N-terminal domain"/>
    <property type="match status" value="1"/>
</dbReference>
<evidence type="ECO:0000256" key="8">
    <source>
        <dbReference type="ARBA" id="ARBA00023310"/>
    </source>
</evidence>
<keyword evidence="8 9" id="KW-0066">ATP synthesis</keyword>
<organism evidence="11 12">
    <name type="scientific">Luteibaculum oceani</name>
    <dbReference type="NCBI Taxonomy" id="1294296"/>
    <lineage>
        <taxon>Bacteria</taxon>
        <taxon>Pseudomonadati</taxon>
        <taxon>Bacteroidota</taxon>
        <taxon>Flavobacteriia</taxon>
        <taxon>Flavobacteriales</taxon>
        <taxon>Luteibaculaceae</taxon>
        <taxon>Luteibaculum</taxon>
    </lineage>
</organism>
<dbReference type="AlphaFoldDB" id="A0A5C6V4X3"/>
<dbReference type="GO" id="GO:0012505">
    <property type="term" value="C:endomembrane system"/>
    <property type="evidence" value="ECO:0007669"/>
    <property type="project" value="UniProtKB-SubCell"/>
</dbReference>
<dbReference type="PANTHER" id="PTHR13822">
    <property type="entry name" value="ATP SYNTHASE DELTA/EPSILON CHAIN"/>
    <property type="match status" value="1"/>
</dbReference>
<dbReference type="NCBIfam" id="TIGR01216">
    <property type="entry name" value="ATP_synt_epsi"/>
    <property type="match status" value="1"/>
</dbReference>
<dbReference type="GO" id="GO:0046933">
    <property type="term" value="F:proton-transporting ATP synthase activity, rotational mechanism"/>
    <property type="evidence" value="ECO:0007669"/>
    <property type="project" value="InterPro"/>
</dbReference>
<evidence type="ECO:0000256" key="5">
    <source>
        <dbReference type="ARBA" id="ARBA00023065"/>
    </source>
</evidence>
<dbReference type="EMBL" id="VORB01000005">
    <property type="protein sequence ID" value="TXC78838.1"/>
    <property type="molecule type" value="Genomic_DNA"/>
</dbReference>
<evidence type="ECO:0000256" key="4">
    <source>
        <dbReference type="ARBA" id="ARBA00022448"/>
    </source>
</evidence>
<keyword evidence="6" id="KW-0472">Membrane</keyword>
<evidence type="ECO:0000256" key="7">
    <source>
        <dbReference type="ARBA" id="ARBA00023196"/>
    </source>
</evidence>
<keyword evidence="7 9" id="KW-0139">CF(1)</keyword>
<evidence type="ECO:0000256" key="2">
    <source>
        <dbReference type="ARBA" id="ARBA00004184"/>
    </source>
</evidence>
<protein>
    <submittedName>
        <fullName evidence="11">ATP synthase F1 subunit epsilon</fullName>
    </submittedName>
</protein>
<dbReference type="GO" id="GO:0045259">
    <property type="term" value="C:proton-transporting ATP synthase complex"/>
    <property type="evidence" value="ECO:0007669"/>
    <property type="project" value="UniProtKB-KW"/>
</dbReference>
<dbReference type="RefSeq" id="WP_147014362.1">
    <property type="nucleotide sequence ID" value="NZ_VORB01000005.1"/>
</dbReference>
<proteinExistence type="inferred from homology"/>
<reference evidence="11 12" key="1">
    <citation type="submission" date="2019-08" db="EMBL/GenBank/DDBJ databases">
        <title>Genome of Luteibaculum oceani JCM 18817.</title>
        <authorList>
            <person name="Bowman J.P."/>
        </authorList>
    </citation>
    <scope>NUCLEOTIDE SEQUENCE [LARGE SCALE GENOMIC DNA]</scope>
    <source>
        <strain evidence="11 12">JCM 18817</strain>
    </source>
</reference>
<comment type="similarity">
    <text evidence="3 9">Belongs to the ATPase epsilon chain family.</text>
</comment>
<evidence type="ECO:0000256" key="3">
    <source>
        <dbReference type="ARBA" id="ARBA00005712"/>
    </source>
</evidence>
<dbReference type="InterPro" id="IPR001469">
    <property type="entry name" value="ATP_synth_F1_dsu/esu"/>
</dbReference>
<evidence type="ECO:0000256" key="9">
    <source>
        <dbReference type="RuleBase" id="RU003656"/>
    </source>
</evidence>
<evidence type="ECO:0000256" key="1">
    <source>
        <dbReference type="ARBA" id="ARBA00003543"/>
    </source>
</evidence>
<accession>A0A5C6V4X3</accession>
<gene>
    <name evidence="11" type="primary">atpC</name>
    <name evidence="11" type="ORF">FRX97_06400</name>
</gene>
<evidence type="ECO:0000256" key="6">
    <source>
        <dbReference type="ARBA" id="ARBA00023136"/>
    </source>
</evidence>
<evidence type="ECO:0000313" key="12">
    <source>
        <dbReference type="Proteomes" id="UP000321168"/>
    </source>
</evidence>
<dbReference type="OrthoDB" id="5294255at2"/>
<comment type="caution">
    <text evidence="11">The sequence shown here is derived from an EMBL/GenBank/DDBJ whole genome shotgun (WGS) entry which is preliminary data.</text>
</comment>
<keyword evidence="4 9" id="KW-0813">Transport</keyword>
<dbReference type="Gene3D" id="2.60.15.10">
    <property type="entry name" value="F0F1 ATP synthase delta/epsilon subunit, N-terminal"/>
    <property type="match status" value="1"/>
</dbReference>
<keyword evidence="5 9" id="KW-0406">Ion transport</keyword>
<evidence type="ECO:0000313" key="11">
    <source>
        <dbReference type="EMBL" id="TXC78838.1"/>
    </source>
</evidence>
<feature type="domain" description="ATP synthase F1 complex delta/epsilon subunit N-terminal" evidence="10">
    <location>
        <begin position="3"/>
        <end position="76"/>
    </location>
</feature>
<dbReference type="InterPro" id="IPR020546">
    <property type="entry name" value="ATP_synth_F1_dsu/esu_N"/>
</dbReference>
<dbReference type="CDD" id="cd12152">
    <property type="entry name" value="F1-ATPase_delta"/>
    <property type="match status" value="1"/>
</dbReference>
<dbReference type="InterPro" id="IPR036771">
    <property type="entry name" value="ATPsynth_dsu/esu_N"/>
</dbReference>